<feature type="domain" description="Major facilitator superfamily (MFS) profile" evidence="3">
    <location>
        <begin position="1"/>
        <end position="102"/>
    </location>
</feature>
<keyword evidence="2" id="KW-0472">Membrane</keyword>
<feature type="non-terminal residue" evidence="4">
    <location>
        <position position="1"/>
    </location>
</feature>
<protein>
    <submittedName>
        <fullName evidence="4">MFS transporter</fullName>
    </submittedName>
</protein>
<evidence type="ECO:0000256" key="2">
    <source>
        <dbReference type="SAM" id="Phobius"/>
    </source>
</evidence>
<dbReference type="EMBL" id="JNFH02000007">
    <property type="protein sequence ID" value="KKF39957.1"/>
    <property type="molecule type" value="Genomic_DNA"/>
</dbReference>
<feature type="transmembrane region" description="Helical" evidence="2">
    <location>
        <begin position="35"/>
        <end position="54"/>
    </location>
</feature>
<feature type="region of interest" description="Disordered" evidence="1">
    <location>
        <begin position="82"/>
        <end position="102"/>
    </location>
</feature>
<dbReference type="RefSeq" id="WP_152663300.1">
    <property type="nucleotide sequence ID" value="NZ_JNFH02000007.1"/>
</dbReference>
<reference evidence="4 5" key="1">
    <citation type="journal article" date="2015" name="Genome Announc.">
        <title>Draft genome sequence of a Halorubrum H3 strain isolated from the burlinskoye salt lake (Altai Krai, Russia).</title>
        <authorList>
            <person name="Rozanov A.S."/>
            <person name="Bryanskaya A.V."/>
            <person name="Malup T.K."/>
            <person name="Kotenko A.V."/>
            <person name="Peltek S.E."/>
        </authorList>
    </citation>
    <scope>NUCLEOTIDE SEQUENCE [LARGE SCALE GENOMIC DNA]</scope>
    <source>
        <strain evidence="4 5">H3</strain>
    </source>
</reference>
<accession>A0A0F8CM24</accession>
<comment type="caution">
    <text evidence="4">The sequence shown here is derived from an EMBL/GenBank/DDBJ whole genome shotgun (WGS) entry which is preliminary data.</text>
</comment>
<feature type="transmembrane region" description="Helical" evidence="2">
    <location>
        <begin position="60"/>
        <end position="80"/>
    </location>
</feature>
<evidence type="ECO:0000313" key="4">
    <source>
        <dbReference type="EMBL" id="KKF39957.1"/>
    </source>
</evidence>
<dbReference type="Proteomes" id="UP000053331">
    <property type="component" value="Unassembled WGS sequence"/>
</dbReference>
<dbReference type="InterPro" id="IPR011701">
    <property type="entry name" value="MFS"/>
</dbReference>
<dbReference type="InterPro" id="IPR036259">
    <property type="entry name" value="MFS_trans_sf"/>
</dbReference>
<evidence type="ECO:0000313" key="5">
    <source>
        <dbReference type="Proteomes" id="UP000053331"/>
    </source>
</evidence>
<dbReference type="InterPro" id="IPR020846">
    <property type="entry name" value="MFS_dom"/>
</dbReference>
<name>A0A0F8CM24_9EURY</name>
<organism evidence="4 5">
    <name type="scientific">Halorubrum saccharovorum</name>
    <dbReference type="NCBI Taxonomy" id="2248"/>
    <lineage>
        <taxon>Archaea</taxon>
        <taxon>Methanobacteriati</taxon>
        <taxon>Methanobacteriota</taxon>
        <taxon>Stenosarchaea group</taxon>
        <taxon>Halobacteria</taxon>
        <taxon>Halobacteriales</taxon>
        <taxon>Haloferacaceae</taxon>
        <taxon>Halorubrum</taxon>
    </lineage>
</organism>
<feature type="transmembrane region" description="Helical" evidence="2">
    <location>
        <begin position="6"/>
        <end position="23"/>
    </location>
</feature>
<dbReference type="SUPFAM" id="SSF103473">
    <property type="entry name" value="MFS general substrate transporter"/>
    <property type="match status" value="1"/>
</dbReference>
<dbReference type="GO" id="GO:0022857">
    <property type="term" value="F:transmembrane transporter activity"/>
    <property type="evidence" value="ECO:0007669"/>
    <property type="project" value="InterPro"/>
</dbReference>
<evidence type="ECO:0000259" key="3">
    <source>
        <dbReference type="PROSITE" id="PS50850"/>
    </source>
</evidence>
<evidence type="ECO:0000256" key="1">
    <source>
        <dbReference type="SAM" id="MobiDB-lite"/>
    </source>
</evidence>
<dbReference type="PROSITE" id="PS50850">
    <property type="entry name" value="MFS"/>
    <property type="match status" value="1"/>
</dbReference>
<dbReference type="AlphaFoldDB" id="A0A0F8CM24"/>
<dbReference type="Gene3D" id="1.20.1250.20">
    <property type="entry name" value="MFS general substrate transporter like domains"/>
    <property type="match status" value="1"/>
</dbReference>
<keyword evidence="5" id="KW-1185">Reference proteome</keyword>
<feature type="compositionally biased region" description="Basic and acidic residues" evidence="1">
    <location>
        <begin position="82"/>
        <end position="92"/>
    </location>
</feature>
<gene>
    <name evidence="4" type="ORF">FK85_24555</name>
</gene>
<dbReference type="Pfam" id="PF07690">
    <property type="entry name" value="MFS_1"/>
    <property type="match status" value="1"/>
</dbReference>
<keyword evidence="2" id="KW-1133">Transmembrane helix</keyword>
<keyword evidence="2" id="KW-0812">Transmembrane</keyword>
<sequence>FAVIGVTWAAIAVTAAALVTRLAPPAIRGEALGAYGALVAIGGGLGGIVGGWLASFGYSITFAAAGGTVVVGAGIVAALARRSERRSERQSDQRYGTGEEMG</sequence>
<proteinExistence type="predicted"/>